<organism evidence="3 4">
    <name type="scientific">Candidatus Thermoflexus japonica</name>
    <dbReference type="NCBI Taxonomy" id="2035417"/>
    <lineage>
        <taxon>Bacteria</taxon>
        <taxon>Bacillati</taxon>
        <taxon>Chloroflexota</taxon>
        <taxon>Thermoflexia</taxon>
        <taxon>Thermoflexales</taxon>
        <taxon>Thermoflexaceae</taxon>
        <taxon>Thermoflexus</taxon>
    </lineage>
</organism>
<feature type="domain" description="Putative regulatory protein FmdB zinc ribbon" evidence="2">
    <location>
        <begin position="11"/>
        <end position="55"/>
    </location>
</feature>
<accession>A0A2H5Y8L5</accession>
<reference evidence="4" key="1">
    <citation type="submission" date="2017-09" db="EMBL/GenBank/DDBJ databases">
        <title>Metaegenomics of thermophilic ammonia-oxidizing enrichment culture.</title>
        <authorList>
            <person name="Kato S."/>
            <person name="Suzuki K."/>
        </authorList>
    </citation>
    <scope>NUCLEOTIDE SEQUENCE [LARGE SCALE GENOMIC DNA]</scope>
</reference>
<evidence type="ECO:0000259" key="2">
    <source>
        <dbReference type="SMART" id="SM00834"/>
    </source>
</evidence>
<gene>
    <name evidence="3" type="ORF">HRbin22_02033</name>
</gene>
<dbReference type="EMBL" id="BEHY01000066">
    <property type="protein sequence ID" value="GBD09772.1"/>
    <property type="molecule type" value="Genomic_DNA"/>
</dbReference>
<dbReference type="InterPro" id="IPR013429">
    <property type="entry name" value="Regulatory_FmdB_Zinc_ribbon"/>
</dbReference>
<dbReference type="PANTHER" id="PTHR34404">
    <property type="entry name" value="REGULATORY PROTEIN, FMDB FAMILY"/>
    <property type="match status" value="1"/>
</dbReference>
<feature type="compositionally biased region" description="Acidic residues" evidence="1">
    <location>
        <begin position="137"/>
        <end position="150"/>
    </location>
</feature>
<proteinExistence type="predicted"/>
<dbReference type="NCBIfam" id="TIGR02605">
    <property type="entry name" value="CxxC_CxxC_SSSS"/>
    <property type="match status" value="1"/>
</dbReference>
<dbReference type="Pfam" id="PF09723">
    <property type="entry name" value="Zn_ribbon_8"/>
    <property type="match status" value="1"/>
</dbReference>
<dbReference type="Proteomes" id="UP000236642">
    <property type="component" value="Unassembled WGS sequence"/>
</dbReference>
<dbReference type="SMART" id="SM00834">
    <property type="entry name" value="CxxC_CXXC_SSSS"/>
    <property type="match status" value="1"/>
</dbReference>
<name>A0A2H5Y8L5_9CHLR</name>
<comment type="caution">
    <text evidence="3">The sequence shown here is derived from an EMBL/GenBank/DDBJ whole genome shotgun (WGS) entry which is preliminary data.</text>
</comment>
<feature type="region of interest" description="Disordered" evidence="1">
    <location>
        <begin position="117"/>
        <end position="150"/>
    </location>
</feature>
<dbReference type="AlphaFoldDB" id="A0A2H5Y8L5"/>
<evidence type="ECO:0000313" key="4">
    <source>
        <dbReference type="Proteomes" id="UP000236642"/>
    </source>
</evidence>
<dbReference type="PANTHER" id="PTHR34404:SF3">
    <property type="entry name" value="REGULATORY PROTEIN, FMDB FAMILY"/>
    <property type="match status" value="1"/>
</dbReference>
<protein>
    <recommendedName>
        <fullName evidence="2">Putative regulatory protein FmdB zinc ribbon domain-containing protein</fullName>
    </recommendedName>
</protein>
<evidence type="ECO:0000313" key="3">
    <source>
        <dbReference type="EMBL" id="GBD09772.1"/>
    </source>
</evidence>
<sequence>MANPETGGEKMPIYEYRCRRCRRRVTAFFRTFSEVDHSQVTCTYCGSRDLVRLISRVRVLRSEESRLESLADADWIGDVDEKDPRSIGRWMRRMTQELGEELGDLGPEFEEVIERLEAGQTPEEIEKAMPELAGEGEAGEEGEADLETED</sequence>
<evidence type="ECO:0000256" key="1">
    <source>
        <dbReference type="SAM" id="MobiDB-lite"/>
    </source>
</evidence>
<dbReference type="Gene3D" id="2.20.28.30">
    <property type="entry name" value="RNA polymerase ii, chain L"/>
    <property type="match status" value="1"/>
</dbReference>